<proteinExistence type="predicted"/>
<evidence type="ECO:0000259" key="2">
    <source>
        <dbReference type="Pfam" id="PF07883"/>
    </source>
</evidence>
<dbReference type="Pfam" id="PF07883">
    <property type="entry name" value="Cupin_2"/>
    <property type="match status" value="1"/>
</dbReference>
<organism evidence="3 4">
    <name type="scientific">Rhodococcus tukisamuensis</name>
    <dbReference type="NCBI Taxonomy" id="168276"/>
    <lineage>
        <taxon>Bacteria</taxon>
        <taxon>Bacillati</taxon>
        <taxon>Actinomycetota</taxon>
        <taxon>Actinomycetes</taxon>
        <taxon>Mycobacteriales</taxon>
        <taxon>Nocardiaceae</taxon>
        <taxon>Rhodococcus</taxon>
    </lineage>
</organism>
<evidence type="ECO:0000313" key="3">
    <source>
        <dbReference type="EMBL" id="SDD64272.1"/>
    </source>
</evidence>
<dbReference type="AlphaFoldDB" id="A0A1G6WEJ2"/>
<keyword evidence="1" id="KW-0732">Signal</keyword>
<keyword evidence="3" id="KW-0413">Isomerase</keyword>
<dbReference type="STRING" id="168276.SAMN05444580_105342"/>
<dbReference type="SUPFAM" id="SSF51182">
    <property type="entry name" value="RmlC-like cupins"/>
    <property type="match status" value="1"/>
</dbReference>
<evidence type="ECO:0000256" key="1">
    <source>
        <dbReference type="SAM" id="SignalP"/>
    </source>
</evidence>
<protein>
    <submittedName>
        <fullName evidence="3">Mannose-6-phosphate isomerase, cupin superfamily</fullName>
    </submittedName>
</protein>
<dbReference type="InterPro" id="IPR011051">
    <property type="entry name" value="RmlC_Cupin_sf"/>
</dbReference>
<sequence>MTTFAKLAAPAALASALLGAVAPAHATPSQGVTAETLTQFEIPGSWLPGPPAGHPAVPEQVSTTLRRIVIAPGGSTGWHHHRGHVQGLVAEGTLTRVFADCSQQASPAGSWVTEEPTGDHVGRNLGTTPVVLLVTYALPDGEPFSQDAPAHCP</sequence>
<feature type="chain" id="PRO_5011683531" evidence="1">
    <location>
        <begin position="27"/>
        <end position="153"/>
    </location>
</feature>
<dbReference type="EMBL" id="FNAB01000005">
    <property type="protein sequence ID" value="SDD64272.1"/>
    <property type="molecule type" value="Genomic_DNA"/>
</dbReference>
<dbReference type="InterPro" id="IPR014710">
    <property type="entry name" value="RmlC-like_jellyroll"/>
</dbReference>
<gene>
    <name evidence="3" type="ORF">SAMN05444580_105342</name>
</gene>
<evidence type="ECO:0000313" key="4">
    <source>
        <dbReference type="Proteomes" id="UP000199417"/>
    </source>
</evidence>
<reference evidence="3 4" key="1">
    <citation type="submission" date="2016-10" db="EMBL/GenBank/DDBJ databases">
        <authorList>
            <person name="de Groot N.N."/>
        </authorList>
    </citation>
    <scope>NUCLEOTIDE SEQUENCE [LARGE SCALE GENOMIC DNA]</scope>
    <source>
        <strain evidence="3 4">JCM 11308</strain>
    </source>
</reference>
<dbReference type="InterPro" id="IPR013096">
    <property type="entry name" value="Cupin_2"/>
</dbReference>
<name>A0A1G6WEJ2_9NOCA</name>
<feature type="signal peptide" evidence="1">
    <location>
        <begin position="1"/>
        <end position="26"/>
    </location>
</feature>
<feature type="domain" description="Cupin type-2" evidence="2">
    <location>
        <begin position="68"/>
        <end position="136"/>
    </location>
</feature>
<dbReference type="GO" id="GO:0016853">
    <property type="term" value="F:isomerase activity"/>
    <property type="evidence" value="ECO:0007669"/>
    <property type="project" value="UniProtKB-KW"/>
</dbReference>
<keyword evidence="4" id="KW-1185">Reference proteome</keyword>
<dbReference type="Gene3D" id="2.60.120.10">
    <property type="entry name" value="Jelly Rolls"/>
    <property type="match status" value="1"/>
</dbReference>
<accession>A0A1G6WEJ2</accession>
<dbReference type="Proteomes" id="UP000199417">
    <property type="component" value="Unassembled WGS sequence"/>
</dbReference>